<keyword evidence="7 19" id="KW-0808">Transferase</keyword>
<sequence length="1043" mass="115865">MSVQTLVIVLSTLVIGVSVGVLIGLIWGSFLRHNATGRDVVVLVLGDVGHSPRMGYHALSLADRFKRDPSERLVRLVAYKGTSPPPILSTHPNISIHLLSNPKRITAKNPLIFLVSAASRVFTQLLEIMWLLFVLLPRADALIVQNPPAIPTLAIAQFVRFMRGSRLIIDWHNFGFSIMAMNKSKTSPIIKFAKWYERIFGRYADGHLCVTNAMSEFLQKEWGVRGDCVTLYDRAPRHFRRLELAEIHEFLSTLGITSTGKLDYTTTSKPFPQNTLLTCQMTATSKPSFASKRPALLVSSTSWTPDEDFSLLLAALELYDSKSHAGHPSLVVVVTGKGPQKVFYEAKMAALKLKKVQILTAWLSIEDYPKLLGSADLGVCLHTSSSGLDLPMKVVDMFGCGIPVCAVAYPCLNELVQHGVNGLVFSNSNELSEQLLRLFDGFSRQDDEFELGQLRAGTAAFQQERWPENWEKNVGRRAHHVAVAAAHKDRIAEKNPPHDAAHASEALRKTDVVEVPSDAAYNPNAVANPADYMRSVAVVGAFELWSYYLFYNGNNGGGPNSGFAGLVDKMANMHADKNFIEYNATLPADQAFPEDATCGPSTRTCMVGYGSSQMPLVSFILLRTGLAQLVVAIVLISLGGLGDYKLYGRTFLFWSTFVSITLHFSFAFVDVENGSWILSTVLLFFTLLTYNMSLSFFFGAFPRLARHMPSVYQKIDDGATVKEVDDEIALQRSRISMISTYWSNIGWAVPLLIYLGIIFMLNPKPDDGQTYWTYNANAILFGAYWLVFAVPYFLLDKKREGPEIPAGVNIYTEGLRQAGEALKLAKKLPQVWWYFVGYFLYCDGVNSCGTLLGNLQGQYISYNVLDSNLFNLAQAFSSMLGCLIFWAIQKQYRLPTKVMLQASVVTTILMYSWAIVGLFSKTLGYKSMGEFWFYNIGAGLFYAPFWALQNTYLTDLIPAKKSYLFFGFFGIMSKCSAFVGPLVNFLITAVSGGSADYIAFIPCTIISIAGFVIIQYSDPVKGRADVVKFEEEEREREAAALVK</sequence>
<comment type="caution">
    <text evidence="19">The sequence shown here is derived from an EMBL/GenBank/DDBJ whole genome shotgun (WGS) entry which is preliminary data.</text>
</comment>
<reference evidence="19 20" key="1">
    <citation type="journal article" date="2019" name="Sci. Rep.">
        <title>Comparative genomics of chytrid fungi reveal insights into the obligate biotrophic and pathogenic lifestyle of Synchytrium endobioticum.</title>
        <authorList>
            <person name="van de Vossenberg B.T.L.H."/>
            <person name="Warris S."/>
            <person name="Nguyen H.D.T."/>
            <person name="van Gent-Pelzer M.P.E."/>
            <person name="Joly D.L."/>
            <person name="van de Geest H.C."/>
            <person name="Bonants P.J.M."/>
            <person name="Smith D.S."/>
            <person name="Levesque C.A."/>
            <person name="van der Lee T.A.J."/>
        </authorList>
    </citation>
    <scope>NUCLEOTIDE SEQUENCE [LARGE SCALE GENOMIC DNA]</scope>
    <source>
        <strain evidence="19 20">CBS 675.73</strain>
    </source>
</reference>
<dbReference type="OrthoDB" id="614844at2759"/>
<comment type="catalytic activity">
    <reaction evidence="16">
        <text>an N,N'-diacetylchitobiosyl-diphospho-di-trans,poly-cis-dolichol + GDP-alpha-D-mannose = a beta-D-Man-(1-&gt;4)-beta-D-GlcNAc-(1-&gt;4)-alpha-D-GlcNAc-diphospho-di-trans,poly-cis-dolichol + GDP + H(+)</text>
        <dbReference type="Rhea" id="RHEA:13865"/>
        <dbReference type="Rhea" id="RHEA-COMP:19510"/>
        <dbReference type="Rhea" id="RHEA-COMP:19511"/>
        <dbReference type="ChEBI" id="CHEBI:15378"/>
        <dbReference type="ChEBI" id="CHEBI:57269"/>
        <dbReference type="ChEBI" id="CHEBI:57527"/>
        <dbReference type="ChEBI" id="CHEBI:58189"/>
        <dbReference type="ChEBI" id="CHEBI:58472"/>
        <dbReference type="EC" id="2.4.1.142"/>
    </reaction>
    <physiologicalReaction direction="left-to-right" evidence="16">
        <dbReference type="Rhea" id="RHEA:13866"/>
    </physiologicalReaction>
</comment>
<evidence type="ECO:0000256" key="17">
    <source>
        <dbReference type="SAM" id="Phobius"/>
    </source>
</evidence>
<feature type="transmembrane region" description="Helical" evidence="17">
    <location>
        <begin position="774"/>
        <end position="795"/>
    </location>
</feature>
<dbReference type="PANTHER" id="PTHR13036">
    <property type="entry name" value="BETA1,4 MANNOSYLTRANSFERASE"/>
    <property type="match status" value="1"/>
</dbReference>
<comment type="function">
    <text evidence="12">Participates in the formation of the lipid-linked precursor oligosaccharide for N-glycosylation. Involved in assembling the dolichol-pyrophosphate-GlcNAc(2)-Man(5) intermediate on the cytoplasmic surface of the ER.</text>
</comment>
<dbReference type="Pfam" id="PF00534">
    <property type="entry name" value="Glycos_transf_1"/>
    <property type="match status" value="1"/>
</dbReference>
<evidence type="ECO:0000256" key="14">
    <source>
        <dbReference type="ARBA" id="ARBA00031566"/>
    </source>
</evidence>
<keyword evidence="8 17" id="KW-0812">Transmembrane</keyword>
<dbReference type="GO" id="GO:0004578">
    <property type="term" value="F:chitobiosyldiphosphodolichol beta-mannosyltransferase activity"/>
    <property type="evidence" value="ECO:0007669"/>
    <property type="project" value="UniProtKB-EC"/>
</dbReference>
<dbReference type="InterPro" id="IPR036259">
    <property type="entry name" value="MFS_trans_sf"/>
</dbReference>
<comment type="subcellular location">
    <subcellularLocation>
        <location evidence="1">Endoplasmic reticulum membrane</location>
        <topology evidence="1">Single-pass membrane protein</topology>
    </subcellularLocation>
</comment>
<proteinExistence type="inferred from homology"/>
<evidence type="ECO:0000256" key="8">
    <source>
        <dbReference type="ARBA" id="ARBA00022692"/>
    </source>
</evidence>
<organism evidence="19 20">
    <name type="scientific">Chytriomyces confervae</name>
    <dbReference type="NCBI Taxonomy" id="246404"/>
    <lineage>
        <taxon>Eukaryota</taxon>
        <taxon>Fungi</taxon>
        <taxon>Fungi incertae sedis</taxon>
        <taxon>Chytridiomycota</taxon>
        <taxon>Chytridiomycota incertae sedis</taxon>
        <taxon>Chytridiomycetes</taxon>
        <taxon>Chytridiales</taxon>
        <taxon>Chytriomycetaceae</taxon>
        <taxon>Chytriomyces</taxon>
    </lineage>
</organism>
<evidence type="ECO:0000256" key="9">
    <source>
        <dbReference type="ARBA" id="ARBA00022824"/>
    </source>
</evidence>
<feature type="transmembrane region" description="Helical" evidence="17">
    <location>
        <begin position="964"/>
        <end position="991"/>
    </location>
</feature>
<keyword evidence="6 19" id="KW-0328">Glycosyltransferase</keyword>
<dbReference type="InterPro" id="IPR026051">
    <property type="entry name" value="ALG1-like"/>
</dbReference>
<evidence type="ECO:0000256" key="7">
    <source>
        <dbReference type="ARBA" id="ARBA00022679"/>
    </source>
</evidence>
<evidence type="ECO:0000313" key="20">
    <source>
        <dbReference type="Proteomes" id="UP000320333"/>
    </source>
</evidence>
<evidence type="ECO:0000313" key="19">
    <source>
        <dbReference type="EMBL" id="TPX75165.1"/>
    </source>
</evidence>
<dbReference type="Proteomes" id="UP000320333">
    <property type="component" value="Unassembled WGS sequence"/>
</dbReference>
<comment type="similarity">
    <text evidence="3">Belongs to the ATG22 family.</text>
</comment>
<evidence type="ECO:0000256" key="15">
    <source>
        <dbReference type="ARBA" id="ARBA00033088"/>
    </source>
</evidence>
<evidence type="ECO:0000256" key="11">
    <source>
        <dbReference type="ARBA" id="ARBA00023136"/>
    </source>
</evidence>
<evidence type="ECO:0000256" key="6">
    <source>
        <dbReference type="ARBA" id="ARBA00022676"/>
    </source>
</evidence>
<dbReference type="Gene3D" id="1.20.1250.20">
    <property type="entry name" value="MFS general substrate transporter like domains"/>
    <property type="match status" value="1"/>
</dbReference>
<feature type="transmembrane region" description="Helical" evidence="17">
    <location>
        <begin position="616"/>
        <end position="639"/>
    </location>
</feature>
<keyword evidence="10 17" id="KW-1133">Transmembrane helix</keyword>
<feature type="transmembrane region" description="Helical" evidence="17">
    <location>
        <begin position="900"/>
        <end position="919"/>
    </location>
</feature>
<evidence type="ECO:0000256" key="12">
    <source>
        <dbReference type="ARBA" id="ARBA00024899"/>
    </source>
</evidence>
<feature type="transmembrane region" description="Helical" evidence="17">
    <location>
        <begin position="931"/>
        <end position="952"/>
    </location>
</feature>
<gene>
    <name evidence="19" type="primary">ALG1</name>
    <name evidence="19" type="ORF">CcCBS67573_g03569</name>
</gene>
<dbReference type="STRING" id="246404.A0A507FHP2"/>
<evidence type="ECO:0000256" key="4">
    <source>
        <dbReference type="ARBA" id="ARBA00012611"/>
    </source>
</evidence>
<dbReference type="Pfam" id="PF11700">
    <property type="entry name" value="ATG22"/>
    <property type="match status" value="1"/>
</dbReference>
<feature type="transmembrane region" description="Helical" evidence="17">
    <location>
        <begin position="6"/>
        <end position="28"/>
    </location>
</feature>
<keyword evidence="11 17" id="KW-0472">Membrane</keyword>
<evidence type="ECO:0000256" key="2">
    <source>
        <dbReference type="ARBA" id="ARBA00004922"/>
    </source>
</evidence>
<evidence type="ECO:0000256" key="10">
    <source>
        <dbReference type="ARBA" id="ARBA00022989"/>
    </source>
</evidence>
<accession>A0A507FHP2</accession>
<name>A0A507FHP2_9FUNG</name>
<dbReference type="EMBL" id="QEAP01000092">
    <property type="protein sequence ID" value="TPX75165.1"/>
    <property type="molecule type" value="Genomic_DNA"/>
</dbReference>
<keyword evidence="20" id="KW-1185">Reference proteome</keyword>
<dbReference type="SUPFAM" id="SSF103473">
    <property type="entry name" value="MFS general substrate transporter"/>
    <property type="match status" value="1"/>
</dbReference>
<dbReference type="GO" id="GO:0005789">
    <property type="term" value="C:endoplasmic reticulum membrane"/>
    <property type="evidence" value="ECO:0007669"/>
    <property type="project" value="UniProtKB-SubCell"/>
</dbReference>
<dbReference type="SUPFAM" id="SSF53756">
    <property type="entry name" value="UDP-Glycosyltransferase/glycogen phosphorylase"/>
    <property type="match status" value="1"/>
</dbReference>
<protein>
    <recommendedName>
        <fullName evidence="5">Chitobiosyldiphosphodolichol beta-mannosyltransferase</fullName>
        <ecNumber evidence="4">2.4.1.142</ecNumber>
    </recommendedName>
    <alternativeName>
        <fullName evidence="14">Beta-1,4-mannosyltransferase</fullName>
    </alternativeName>
    <alternativeName>
        <fullName evidence="15">GDP-Man:GlcNAc2-PP-dolichol mannosyltransferase</fullName>
    </alternativeName>
    <alternativeName>
        <fullName evidence="13">GDP-mannose-dolichol diphosphochitobiose mannosyltransferase</fullName>
    </alternativeName>
</protein>
<evidence type="ECO:0000256" key="5">
    <source>
        <dbReference type="ARBA" id="ARBA00015841"/>
    </source>
</evidence>
<dbReference type="Gene3D" id="3.40.50.2000">
    <property type="entry name" value="Glycogen Phosphorylase B"/>
    <property type="match status" value="1"/>
</dbReference>
<dbReference type="InterPro" id="IPR024671">
    <property type="entry name" value="Atg22-like"/>
</dbReference>
<feature type="transmembrane region" description="Helical" evidence="17">
    <location>
        <begin position="997"/>
        <end position="1014"/>
    </location>
</feature>
<comment type="pathway">
    <text evidence="2">Protein modification; protein glycosylation.</text>
</comment>
<dbReference type="PANTHER" id="PTHR13036:SF0">
    <property type="entry name" value="CHITOBIOSYLDIPHOSPHODOLICHOL BETA-MANNOSYLTRANSFERASE"/>
    <property type="match status" value="1"/>
</dbReference>
<feature type="transmembrane region" description="Helical" evidence="17">
    <location>
        <begin position="741"/>
        <end position="762"/>
    </location>
</feature>
<dbReference type="EC" id="2.4.1.142" evidence="4"/>
<evidence type="ECO:0000256" key="1">
    <source>
        <dbReference type="ARBA" id="ARBA00004389"/>
    </source>
</evidence>
<evidence type="ECO:0000256" key="16">
    <source>
        <dbReference type="ARBA" id="ARBA00045071"/>
    </source>
</evidence>
<evidence type="ECO:0000256" key="3">
    <source>
        <dbReference type="ARBA" id="ARBA00006978"/>
    </source>
</evidence>
<dbReference type="InterPro" id="IPR001296">
    <property type="entry name" value="Glyco_trans_1"/>
</dbReference>
<evidence type="ECO:0000259" key="18">
    <source>
        <dbReference type="Pfam" id="PF00534"/>
    </source>
</evidence>
<feature type="domain" description="Glycosyl transferase family 1" evidence="18">
    <location>
        <begin position="288"/>
        <end position="438"/>
    </location>
</feature>
<feature type="transmembrane region" description="Helical" evidence="17">
    <location>
        <begin position="675"/>
        <end position="701"/>
    </location>
</feature>
<feature type="transmembrane region" description="Helical" evidence="17">
    <location>
        <begin position="872"/>
        <end position="888"/>
    </location>
</feature>
<feature type="transmembrane region" description="Helical" evidence="17">
    <location>
        <begin position="831"/>
        <end position="852"/>
    </location>
</feature>
<keyword evidence="9" id="KW-0256">Endoplasmic reticulum</keyword>
<dbReference type="AlphaFoldDB" id="A0A507FHP2"/>
<evidence type="ECO:0000256" key="13">
    <source>
        <dbReference type="ARBA" id="ARBA00031434"/>
    </source>
</evidence>
<feature type="transmembrane region" description="Helical" evidence="17">
    <location>
        <begin position="651"/>
        <end position="669"/>
    </location>
</feature>